<dbReference type="Pfam" id="PF09492">
    <property type="entry name" value="Pec_lyase"/>
    <property type="match status" value="1"/>
</dbReference>
<feature type="signal peptide" evidence="1">
    <location>
        <begin position="1"/>
        <end position="23"/>
    </location>
</feature>
<protein>
    <submittedName>
        <fullName evidence="2">PelA/Pel-15E family pectate lyase</fullName>
    </submittedName>
</protein>
<dbReference type="NCBIfam" id="TIGR02474">
    <property type="entry name" value="pec_lyase"/>
    <property type="match status" value="1"/>
</dbReference>
<dbReference type="GO" id="GO:0016829">
    <property type="term" value="F:lyase activity"/>
    <property type="evidence" value="ECO:0007669"/>
    <property type="project" value="UniProtKB-KW"/>
</dbReference>
<evidence type="ECO:0000256" key="1">
    <source>
        <dbReference type="SAM" id="SignalP"/>
    </source>
</evidence>
<dbReference type="InterPro" id="IPR012669">
    <property type="entry name" value="Pectate_lyase"/>
</dbReference>
<reference evidence="2 3" key="1">
    <citation type="submission" date="2020-03" db="EMBL/GenBank/DDBJ databases">
        <title>Genomic Encyclopedia of Type Strains, Phase IV (KMG-IV): sequencing the most valuable type-strain genomes for metagenomic binning, comparative biology and taxonomic classification.</title>
        <authorList>
            <person name="Goeker M."/>
        </authorList>
    </citation>
    <scope>NUCLEOTIDE SEQUENCE [LARGE SCALE GENOMIC DNA]</scope>
    <source>
        <strain evidence="2 3">DSM 19867</strain>
    </source>
</reference>
<keyword evidence="1" id="KW-0732">Signal</keyword>
<proteinExistence type="predicted"/>
<comment type="caution">
    <text evidence="2">The sequence shown here is derived from an EMBL/GenBank/DDBJ whole genome shotgun (WGS) entry which is preliminary data.</text>
</comment>
<keyword evidence="2" id="KW-0456">Lyase</keyword>
<evidence type="ECO:0000313" key="2">
    <source>
        <dbReference type="EMBL" id="NIK88933.1"/>
    </source>
</evidence>
<accession>A0A846N051</accession>
<dbReference type="Proteomes" id="UP000570514">
    <property type="component" value="Unassembled WGS sequence"/>
</dbReference>
<dbReference type="RefSeq" id="WP_167083067.1">
    <property type="nucleotide sequence ID" value="NZ_BAAADC010000001.1"/>
</dbReference>
<name>A0A846N051_9PROT</name>
<dbReference type="Gene3D" id="1.50.10.20">
    <property type="match status" value="1"/>
</dbReference>
<dbReference type="AlphaFoldDB" id="A0A846N051"/>
<keyword evidence="3" id="KW-1185">Reference proteome</keyword>
<dbReference type="SUPFAM" id="SSF81853">
    <property type="entry name" value="Family 10 polysaccharide lyase"/>
    <property type="match status" value="1"/>
</dbReference>
<gene>
    <name evidence="2" type="ORF">FHS83_002251</name>
</gene>
<dbReference type="EMBL" id="JAASRM010000001">
    <property type="protein sequence ID" value="NIK88933.1"/>
    <property type="molecule type" value="Genomic_DNA"/>
</dbReference>
<organism evidence="2 3">
    <name type="scientific">Rhizomicrobium palustre</name>
    <dbReference type="NCBI Taxonomy" id="189966"/>
    <lineage>
        <taxon>Bacteria</taxon>
        <taxon>Pseudomonadati</taxon>
        <taxon>Pseudomonadota</taxon>
        <taxon>Alphaproteobacteria</taxon>
        <taxon>Micropepsales</taxon>
        <taxon>Micropepsaceae</taxon>
        <taxon>Rhizomicrobium</taxon>
    </lineage>
</organism>
<sequence>MKLRHLLLAASLLSPVLGAPAYAAVIGQNVPAEAITAARIAALPADQQKAWRDYLARSEAQKKADKAALAAEREGLTQFPEQSHGHGHDNSMPLDKDISWYASAEAKHIGDNIVSFQTPAGGWGKNADRAGPLRLKGQAYVTNNLSGYLTENDFDAPVEPDWNYVGTFDNNATDTEMHFLAKLAKALPGKEGNAYRASFIKGLKYILAAQFPNGGWPQVWPLEGGYHDAITYNDNAVSEAAAVMTDVSENKDGDFDFVPAALRDAAAQSAAKALEVILATQVSVQGKPAIWGQQHDALTLKPCSARNFEPPALASDESAALLVYLMSLPNPSLKLQAAIHSGMAFLAEHTITNISITGKSDPGGKHAVIKDGSKPIWARYYDAATGTPVFGERDKSLHDSMNDLSEERRNGYSWYVSSPEKAIQAYMSWSSAHQAKN</sequence>
<evidence type="ECO:0000313" key="3">
    <source>
        <dbReference type="Proteomes" id="UP000570514"/>
    </source>
</evidence>
<feature type="chain" id="PRO_5032950768" evidence="1">
    <location>
        <begin position="24"/>
        <end position="437"/>
    </location>
</feature>